<dbReference type="PANTHER" id="PTHR43557">
    <property type="entry name" value="APOPTOSIS-INDUCING FACTOR 1"/>
    <property type="match status" value="1"/>
</dbReference>
<dbReference type="SUPFAM" id="SSF51905">
    <property type="entry name" value="FAD/NAD(P)-binding domain"/>
    <property type="match status" value="1"/>
</dbReference>
<dbReference type="AlphaFoldDB" id="A0A7Z1B0D0"/>
<evidence type="ECO:0000259" key="7">
    <source>
        <dbReference type="Pfam" id="PF14759"/>
    </source>
</evidence>
<dbReference type="OrthoDB" id="4475657at2"/>
<evidence type="ECO:0000313" key="8">
    <source>
        <dbReference type="EMBL" id="OLF13073.1"/>
    </source>
</evidence>
<sequence length="381" mass="39998">MGIGRVVIAGAGLAGLRTAERLRHLGHTDPITLIGAEPHHPYDRPPLSKTVLADPESPRPPLREADYADLDLDLRLGTRAEALDGDRVVLTTGAVTFDHLVIATGVRPARPALFDRPGVHTLRTWDDCAALRTELATVRQLVVIGAGVLGCEIAATARGLGLDVTLVERFDQPLAPVLGDALGAHVAGLHRAAGVRVLCGAEVTALKGDGRVAGVELADGTVLPADLVVVAVGSRPNTEWLTGVALDDGVLCDRTGATATPHVWAAGDIARLPHPWAPGTVRFEHWTGAIDLANTVAANLLADEPTPLTAVPYFWTDQYGRRLQALGLPTPTDEFVVVDGSLESGKFLAHFRREGVVTGVAAIGMPGPLARSRPLIGHPAP</sequence>
<feature type="region of interest" description="Disordered" evidence="5">
    <location>
        <begin position="33"/>
        <end position="64"/>
    </location>
</feature>
<proteinExistence type="predicted"/>
<dbReference type="InterPro" id="IPR016156">
    <property type="entry name" value="FAD/NAD-linked_Rdtase_dimer_sf"/>
</dbReference>
<dbReference type="Gene3D" id="3.30.390.30">
    <property type="match status" value="1"/>
</dbReference>
<dbReference type="InterPro" id="IPR028202">
    <property type="entry name" value="Reductase_C"/>
</dbReference>
<keyword evidence="4" id="KW-0560">Oxidoreductase</keyword>
<feature type="domain" description="FAD/NAD(P)-binding" evidence="6">
    <location>
        <begin position="5"/>
        <end position="290"/>
    </location>
</feature>
<dbReference type="EMBL" id="MSIF01000002">
    <property type="protein sequence ID" value="OLF13073.1"/>
    <property type="molecule type" value="Genomic_DNA"/>
</dbReference>
<evidence type="ECO:0000256" key="4">
    <source>
        <dbReference type="ARBA" id="ARBA00023002"/>
    </source>
</evidence>
<gene>
    <name evidence="8" type="ORF">BLA60_07510</name>
</gene>
<dbReference type="Pfam" id="PF14759">
    <property type="entry name" value="Reductase_C"/>
    <property type="match status" value="1"/>
</dbReference>
<dbReference type="InterPro" id="IPR050446">
    <property type="entry name" value="FAD-oxidoreductase/Apoptosis"/>
</dbReference>
<keyword evidence="2" id="KW-0285">Flavoprotein</keyword>
<dbReference type="Pfam" id="PF07992">
    <property type="entry name" value="Pyr_redox_2"/>
    <property type="match status" value="1"/>
</dbReference>
<dbReference type="GO" id="GO:0016651">
    <property type="term" value="F:oxidoreductase activity, acting on NAD(P)H"/>
    <property type="evidence" value="ECO:0007669"/>
    <property type="project" value="TreeGrafter"/>
</dbReference>
<dbReference type="InterPro" id="IPR036188">
    <property type="entry name" value="FAD/NAD-bd_sf"/>
</dbReference>
<comment type="cofactor">
    <cofactor evidence="1">
        <name>FAD</name>
        <dbReference type="ChEBI" id="CHEBI:57692"/>
    </cofactor>
</comment>
<dbReference type="RefSeq" id="WP_075131982.1">
    <property type="nucleotide sequence ID" value="NZ_MSIF01000002.1"/>
</dbReference>
<accession>A0A7Z1B0D0</accession>
<feature type="domain" description="Reductase C-terminal" evidence="7">
    <location>
        <begin position="313"/>
        <end position="378"/>
    </location>
</feature>
<name>A0A7Z1B0D0_9PSEU</name>
<evidence type="ECO:0000256" key="1">
    <source>
        <dbReference type="ARBA" id="ARBA00001974"/>
    </source>
</evidence>
<evidence type="ECO:0000256" key="2">
    <source>
        <dbReference type="ARBA" id="ARBA00022630"/>
    </source>
</evidence>
<dbReference type="SUPFAM" id="SSF55424">
    <property type="entry name" value="FAD/NAD-linked reductases, dimerisation (C-terminal) domain"/>
    <property type="match status" value="1"/>
</dbReference>
<dbReference type="PRINTS" id="PR00368">
    <property type="entry name" value="FADPNR"/>
</dbReference>
<dbReference type="PRINTS" id="PR00469">
    <property type="entry name" value="PNDRDTASEII"/>
</dbReference>
<keyword evidence="9" id="KW-1185">Reference proteome</keyword>
<comment type="caution">
    <text evidence="8">The sequence shown here is derived from an EMBL/GenBank/DDBJ whole genome shotgun (WGS) entry which is preliminary data.</text>
</comment>
<keyword evidence="3" id="KW-0274">FAD</keyword>
<evidence type="ECO:0000256" key="3">
    <source>
        <dbReference type="ARBA" id="ARBA00022827"/>
    </source>
</evidence>
<protein>
    <recommendedName>
        <fullName evidence="10">NAD/ferredoxin-dependent reductase-like protein</fullName>
    </recommendedName>
</protein>
<dbReference type="PANTHER" id="PTHR43557:SF2">
    <property type="entry name" value="RIESKE DOMAIN-CONTAINING PROTEIN-RELATED"/>
    <property type="match status" value="1"/>
</dbReference>
<organism evidence="8 9">
    <name type="scientific">Actinophytocola xinjiangensis</name>
    <dbReference type="NCBI Taxonomy" id="485602"/>
    <lineage>
        <taxon>Bacteria</taxon>
        <taxon>Bacillati</taxon>
        <taxon>Actinomycetota</taxon>
        <taxon>Actinomycetes</taxon>
        <taxon>Pseudonocardiales</taxon>
        <taxon>Pseudonocardiaceae</taxon>
    </lineage>
</organism>
<dbReference type="Gene3D" id="3.50.50.60">
    <property type="entry name" value="FAD/NAD(P)-binding domain"/>
    <property type="match status" value="2"/>
</dbReference>
<dbReference type="Proteomes" id="UP000185696">
    <property type="component" value="Unassembled WGS sequence"/>
</dbReference>
<evidence type="ECO:0000256" key="5">
    <source>
        <dbReference type="SAM" id="MobiDB-lite"/>
    </source>
</evidence>
<dbReference type="InterPro" id="IPR023753">
    <property type="entry name" value="FAD/NAD-binding_dom"/>
</dbReference>
<reference evidence="8 9" key="1">
    <citation type="submission" date="2016-12" db="EMBL/GenBank/DDBJ databases">
        <title>The draft genome sequence of Actinophytocola xinjiangensis.</title>
        <authorList>
            <person name="Wang W."/>
            <person name="Yuan L."/>
        </authorList>
    </citation>
    <scope>NUCLEOTIDE SEQUENCE [LARGE SCALE GENOMIC DNA]</scope>
    <source>
        <strain evidence="8 9">CGMCC 4.4663</strain>
    </source>
</reference>
<evidence type="ECO:0000313" key="9">
    <source>
        <dbReference type="Proteomes" id="UP000185696"/>
    </source>
</evidence>
<evidence type="ECO:0008006" key="10">
    <source>
        <dbReference type="Google" id="ProtNLM"/>
    </source>
</evidence>
<evidence type="ECO:0000259" key="6">
    <source>
        <dbReference type="Pfam" id="PF07992"/>
    </source>
</evidence>
<dbReference type="GO" id="GO:0005737">
    <property type="term" value="C:cytoplasm"/>
    <property type="evidence" value="ECO:0007669"/>
    <property type="project" value="TreeGrafter"/>
</dbReference>